<evidence type="ECO:0000256" key="3">
    <source>
        <dbReference type="SAM" id="Phobius"/>
    </source>
</evidence>
<evidence type="ECO:0008006" key="6">
    <source>
        <dbReference type="Google" id="ProtNLM"/>
    </source>
</evidence>
<dbReference type="Proteomes" id="UP000266673">
    <property type="component" value="Unassembled WGS sequence"/>
</dbReference>
<dbReference type="PANTHER" id="PTHR46093">
    <property type="entry name" value="ACYL-COA-BINDING DOMAIN-CONTAINING PROTEIN 5"/>
    <property type="match status" value="1"/>
</dbReference>
<proteinExistence type="predicted"/>
<reference evidence="4 5" key="1">
    <citation type="submission" date="2018-06" db="EMBL/GenBank/DDBJ databases">
        <title>Comparative genomics reveals the genomic features of Rhizophagus irregularis, R. cerebriforme, R. diaphanum and Gigaspora rosea, and their symbiotic lifestyle signature.</title>
        <authorList>
            <person name="Morin E."/>
            <person name="San Clemente H."/>
            <person name="Chen E.C.H."/>
            <person name="De La Providencia I."/>
            <person name="Hainaut M."/>
            <person name="Kuo A."/>
            <person name="Kohler A."/>
            <person name="Murat C."/>
            <person name="Tang N."/>
            <person name="Roy S."/>
            <person name="Loubradou J."/>
            <person name="Henrissat B."/>
            <person name="Grigoriev I.V."/>
            <person name="Corradi N."/>
            <person name="Roux C."/>
            <person name="Martin F.M."/>
        </authorList>
    </citation>
    <scope>NUCLEOTIDE SEQUENCE [LARGE SCALE GENOMIC DNA]</scope>
    <source>
        <strain evidence="4 5">DAOM 194757</strain>
    </source>
</reference>
<evidence type="ECO:0000313" key="4">
    <source>
        <dbReference type="EMBL" id="RIB14199.1"/>
    </source>
</evidence>
<organism evidence="4 5">
    <name type="scientific">Gigaspora rosea</name>
    <dbReference type="NCBI Taxonomy" id="44941"/>
    <lineage>
        <taxon>Eukaryota</taxon>
        <taxon>Fungi</taxon>
        <taxon>Fungi incertae sedis</taxon>
        <taxon>Mucoromycota</taxon>
        <taxon>Glomeromycotina</taxon>
        <taxon>Glomeromycetes</taxon>
        <taxon>Diversisporales</taxon>
        <taxon>Gigasporaceae</taxon>
        <taxon>Gigaspora</taxon>
    </lineage>
</organism>
<keyword evidence="2" id="KW-0677">Repeat</keyword>
<comment type="caution">
    <text evidence="4">The sequence shown here is derived from an EMBL/GenBank/DDBJ whole genome shotgun (WGS) entry which is preliminary data.</text>
</comment>
<dbReference type="OrthoDB" id="432528at2759"/>
<protein>
    <recommendedName>
        <fullName evidence="6">Galactose oxidase</fullName>
    </recommendedName>
</protein>
<name>A0A397UZL2_9GLOM</name>
<dbReference type="Pfam" id="PF24681">
    <property type="entry name" value="Kelch_KLHDC2_KLHL20_DRC7"/>
    <property type="match status" value="1"/>
</dbReference>
<gene>
    <name evidence="4" type="ORF">C2G38_2195817</name>
</gene>
<accession>A0A397UZL2</accession>
<keyword evidence="3" id="KW-1133">Transmembrane helix</keyword>
<dbReference type="EMBL" id="QKWP01000854">
    <property type="protein sequence ID" value="RIB14199.1"/>
    <property type="molecule type" value="Genomic_DNA"/>
</dbReference>
<dbReference type="InterPro" id="IPR015915">
    <property type="entry name" value="Kelch-typ_b-propeller"/>
</dbReference>
<sequence>MGSANAPPDTLVIIYVIKGSGLFAVTDALIDSKLYTISGILVFCFDLSKPLYTSFLIYDLLSMLPVFIIWGTASIVGINGSKVFLIGGVMVDLYSANLSDNLIYTFDTVNHEWAVPEVAGVQPLRYREASSTFDPDTGWIYIFGGGTVRYNYELDKTEFFNDFIILDSINLSWISIDSSSFNIPTKRASHTATLIENGIIVSLYAIGNKVGSQNGHTAVLASNGNIIIYGGCNFNRLRSTPDLIVLNVNNILFQWSAPLIPPNNSPPSLNYHTVTIFENYMFIFFDNYI</sequence>
<feature type="transmembrane region" description="Helical" evidence="3">
    <location>
        <begin position="51"/>
        <end position="73"/>
    </location>
</feature>
<evidence type="ECO:0000256" key="2">
    <source>
        <dbReference type="ARBA" id="ARBA00022737"/>
    </source>
</evidence>
<evidence type="ECO:0000256" key="1">
    <source>
        <dbReference type="ARBA" id="ARBA00022441"/>
    </source>
</evidence>
<dbReference type="SUPFAM" id="SSF50965">
    <property type="entry name" value="Galactose oxidase, central domain"/>
    <property type="match status" value="1"/>
</dbReference>
<keyword evidence="5" id="KW-1185">Reference proteome</keyword>
<keyword evidence="3" id="KW-0472">Membrane</keyword>
<dbReference type="Gene3D" id="2.120.10.80">
    <property type="entry name" value="Kelch-type beta propeller"/>
    <property type="match status" value="2"/>
</dbReference>
<dbReference type="InterPro" id="IPR011043">
    <property type="entry name" value="Gal_Oxase/kelch_b-propeller"/>
</dbReference>
<keyword evidence="1" id="KW-0880">Kelch repeat</keyword>
<dbReference type="PANTHER" id="PTHR46093:SF18">
    <property type="entry name" value="FIBRONECTIN TYPE-III DOMAIN-CONTAINING PROTEIN"/>
    <property type="match status" value="1"/>
</dbReference>
<evidence type="ECO:0000313" key="5">
    <source>
        <dbReference type="Proteomes" id="UP000266673"/>
    </source>
</evidence>
<keyword evidence="3" id="KW-0812">Transmembrane</keyword>
<dbReference type="STRING" id="44941.A0A397UZL2"/>
<dbReference type="AlphaFoldDB" id="A0A397UZL2"/>